<gene>
    <name evidence="1" type="ORF">CONCODRAFT_98511</name>
</gene>
<reference evidence="1 2" key="1">
    <citation type="journal article" date="2015" name="Genome Biol. Evol.">
        <title>Phylogenomic analyses indicate that early fungi evolved digesting cell walls of algal ancestors of land plants.</title>
        <authorList>
            <person name="Chang Y."/>
            <person name="Wang S."/>
            <person name="Sekimoto S."/>
            <person name="Aerts A.L."/>
            <person name="Choi C."/>
            <person name="Clum A."/>
            <person name="LaButti K.M."/>
            <person name="Lindquist E.A."/>
            <person name="Yee Ngan C."/>
            <person name="Ohm R.A."/>
            <person name="Salamov A.A."/>
            <person name="Grigoriev I.V."/>
            <person name="Spatafora J.W."/>
            <person name="Berbee M.L."/>
        </authorList>
    </citation>
    <scope>NUCLEOTIDE SEQUENCE [LARGE SCALE GENOMIC DNA]</scope>
    <source>
        <strain evidence="1 2">NRRL 28638</strain>
    </source>
</reference>
<protein>
    <submittedName>
        <fullName evidence="1">Uncharacterized protein</fullName>
    </submittedName>
</protein>
<dbReference type="EMBL" id="KQ964545">
    <property type="protein sequence ID" value="KXN69170.1"/>
    <property type="molecule type" value="Genomic_DNA"/>
</dbReference>
<dbReference type="Proteomes" id="UP000070444">
    <property type="component" value="Unassembled WGS sequence"/>
</dbReference>
<accession>A0A137P298</accession>
<sequence>MSWYGFISPCYLIAPSYPNSYKISSNKLTVEDKTHYTKGLKFGHNTINDISYLHHNDKYFSISDNGINLTELQDLEGNLDSLVMLEVIRENFFKLKNMKGEYLTINLERCLPENSGIFQFMDVEKYQVDDLELDRFSNLITSNTSSITNEYTSVEGINLLSDNSSFYIICDGELNLHLAGFDRYSTNDYPLLFLNDYTADFELKIELINGKLSLYWSIFGRLVIDYYDEHDTDTAMWSNDMDKELLFLEPSQFVKSGYYLRSRDYYVQTELINNYTRSYLMRDINDASIFQFKFIY</sequence>
<organism evidence="1 2">
    <name type="scientific">Conidiobolus coronatus (strain ATCC 28846 / CBS 209.66 / NRRL 28638)</name>
    <name type="common">Delacroixia coronata</name>
    <dbReference type="NCBI Taxonomy" id="796925"/>
    <lineage>
        <taxon>Eukaryota</taxon>
        <taxon>Fungi</taxon>
        <taxon>Fungi incertae sedis</taxon>
        <taxon>Zoopagomycota</taxon>
        <taxon>Entomophthoromycotina</taxon>
        <taxon>Entomophthoromycetes</taxon>
        <taxon>Entomophthorales</taxon>
        <taxon>Ancylistaceae</taxon>
        <taxon>Conidiobolus</taxon>
    </lineage>
</organism>
<evidence type="ECO:0000313" key="2">
    <source>
        <dbReference type="Proteomes" id="UP000070444"/>
    </source>
</evidence>
<keyword evidence="2" id="KW-1185">Reference proteome</keyword>
<name>A0A137P298_CONC2</name>
<dbReference type="AlphaFoldDB" id="A0A137P298"/>
<evidence type="ECO:0000313" key="1">
    <source>
        <dbReference type="EMBL" id="KXN69170.1"/>
    </source>
</evidence>
<proteinExistence type="predicted"/>